<accession>A0A1H2C814</accession>
<dbReference type="AlphaFoldDB" id="A0A1H2C814"/>
<feature type="compositionally biased region" description="Basic and acidic residues" evidence="1">
    <location>
        <begin position="214"/>
        <end position="232"/>
    </location>
</feature>
<dbReference type="OrthoDB" id="3696103at2"/>
<organism evidence="2 3">
    <name type="scientific">Actinoplanes derwentensis</name>
    <dbReference type="NCBI Taxonomy" id="113562"/>
    <lineage>
        <taxon>Bacteria</taxon>
        <taxon>Bacillati</taxon>
        <taxon>Actinomycetota</taxon>
        <taxon>Actinomycetes</taxon>
        <taxon>Micromonosporales</taxon>
        <taxon>Micromonosporaceae</taxon>
        <taxon>Actinoplanes</taxon>
    </lineage>
</organism>
<dbReference type="RefSeq" id="WP_157751789.1">
    <property type="nucleotide sequence ID" value="NZ_BOMJ01000034.1"/>
</dbReference>
<dbReference type="STRING" id="113562.SAMN04489716_5355"/>
<feature type="region of interest" description="Disordered" evidence="1">
    <location>
        <begin position="194"/>
        <end position="241"/>
    </location>
</feature>
<evidence type="ECO:0000313" key="3">
    <source>
        <dbReference type="Proteomes" id="UP000198688"/>
    </source>
</evidence>
<evidence type="ECO:0000256" key="1">
    <source>
        <dbReference type="SAM" id="MobiDB-lite"/>
    </source>
</evidence>
<name>A0A1H2C814_9ACTN</name>
<protein>
    <submittedName>
        <fullName evidence="2">Uncharacterized protein</fullName>
    </submittedName>
</protein>
<sequence>MATKSETNTSVRPEGLKSAAKQIGEIVDDFLSAVPKLEKVDGNAGKFEVATWLEHLNKDRQDAVAAHVKHLRKTLDDVKTGLIAIADAFTGLDENNADAVSKAGTTALDSIKKMDQTDIPPLTTDKWLADYDTIADEDPKDEDTFKDGKLDLDTLNKDDLKHLGLEDTLKKNDGYGPDGKSGLDLTETFVDGKVAEKPPETGPGSGKPNTGESFDPKREPDAKAEPNIYKDHRDHRHAGKDYTWYSVNGEHQTNSRGQKIYWYNSVAWVDNGTRSWVRA</sequence>
<gene>
    <name evidence="2" type="ORF">SAMN04489716_5355</name>
</gene>
<reference evidence="2 3" key="1">
    <citation type="submission" date="2016-10" db="EMBL/GenBank/DDBJ databases">
        <authorList>
            <person name="de Groot N.N."/>
        </authorList>
    </citation>
    <scope>NUCLEOTIDE SEQUENCE [LARGE SCALE GENOMIC DNA]</scope>
    <source>
        <strain evidence="2 3">DSM 43941</strain>
    </source>
</reference>
<dbReference type="Proteomes" id="UP000198688">
    <property type="component" value="Chromosome I"/>
</dbReference>
<dbReference type="EMBL" id="LT629758">
    <property type="protein sequence ID" value="SDT66484.1"/>
    <property type="molecule type" value="Genomic_DNA"/>
</dbReference>
<keyword evidence="3" id="KW-1185">Reference proteome</keyword>
<evidence type="ECO:0000313" key="2">
    <source>
        <dbReference type="EMBL" id="SDT66484.1"/>
    </source>
</evidence>
<proteinExistence type="predicted"/>